<dbReference type="RefSeq" id="WP_034716033.1">
    <property type="nucleotide sequence ID" value="NZ_FOIX01000002.1"/>
</dbReference>
<dbReference type="EMBL" id="JPEP01000001">
    <property type="protein sequence ID" value="KEY19710.1"/>
    <property type="molecule type" value="Genomic_DNA"/>
</dbReference>
<evidence type="ECO:0000256" key="1">
    <source>
        <dbReference type="SAM" id="Phobius"/>
    </source>
</evidence>
<evidence type="ECO:0000313" key="2">
    <source>
        <dbReference type="EMBL" id="KEY19710.1"/>
    </source>
</evidence>
<feature type="transmembrane region" description="Helical" evidence="1">
    <location>
        <begin position="121"/>
        <end position="140"/>
    </location>
</feature>
<dbReference type="AlphaFoldDB" id="A0A3S4WPS3"/>
<evidence type="ECO:0008006" key="6">
    <source>
        <dbReference type="Google" id="ProtNLM"/>
    </source>
</evidence>
<feature type="transmembrane region" description="Helical" evidence="1">
    <location>
        <begin position="67"/>
        <end position="86"/>
    </location>
</feature>
<organism evidence="3 5">
    <name type="scientific">Kaistella antarctica</name>
    <dbReference type="NCBI Taxonomy" id="266748"/>
    <lineage>
        <taxon>Bacteria</taxon>
        <taxon>Pseudomonadati</taxon>
        <taxon>Bacteroidota</taxon>
        <taxon>Flavobacteriia</taxon>
        <taxon>Flavobacteriales</taxon>
        <taxon>Weeksellaceae</taxon>
        <taxon>Chryseobacterium group</taxon>
        <taxon>Kaistella</taxon>
    </lineage>
</organism>
<keyword evidence="1" id="KW-0812">Transmembrane</keyword>
<accession>A0A3S4WPS3</accession>
<dbReference type="KEGG" id="cant:NCTC13489_00562"/>
<gene>
    <name evidence="2" type="ORF">HY04_00290</name>
    <name evidence="3" type="ORF">NCTC13489_00562</name>
</gene>
<dbReference type="OrthoDB" id="1249607at2"/>
<keyword evidence="1" id="KW-0472">Membrane</keyword>
<evidence type="ECO:0000313" key="4">
    <source>
        <dbReference type="Proteomes" id="UP000028349"/>
    </source>
</evidence>
<keyword evidence="4" id="KW-1185">Reference proteome</keyword>
<evidence type="ECO:0000313" key="3">
    <source>
        <dbReference type="EMBL" id="VEH96677.1"/>
    </source>
</evidence>
<evidence type="ECO:0000313" key="5">
    <source>
        <dbReference type="Proteomes" id="UP000270036"/>
    </source>
</evidence>
<dbReference type="Proteomes" id="UP000270036">
    <property type="component" value="Chromosome"/>
</dbReference>
<proteinExistence type="predicted"/>
<reference evidence="3 5" key="2">
    <citation type="submission" date="2018-12" db="EMBL/GenBank/DDBJ databases">
        <authorList>
            <consortium name="Pathogen Informatics"/>
        </authorList>
    </citation>
    <scope>NUCLEOTIDE SEQUENCE [LARGE SCALE GENOMIC DNA]</scope>
    <source>
        <strain evidence="3 5">NCTC13489</strain>
    </source>
</reference>
<keyword evidence="1" id="KW-1133">Transmembrane helix</keyword>
<name>A0A3S4WPS3_9FLAO</name>
<feature type="transmembrane region" description="Helical" evidence="1">
    <location>
        <begin position="44"/>
        <end position="61"/>
    </location>
</feature>
<protein>
    <recommendedName>
        <fullName evidence="6">DUF3278 domain-containing protein</fullName>
    </recommendedName>
</protein>
<feature type="transmembrane region" description="Helical" evidence="1">
    <location>
        <begin position="152"/>
        <end position="177"/>
    </location>
</feature>
<dbReference type="Proteomes" id="UP000028349">
    <property type="component" value="Unassembled WGS sequence"/>
</dbReference>
<sequence>MELDHIKNLWEKENVSETPEISTEKQKEIHLPLEKIRKNMRMEFWSSVISILGILLYLVLYEPDFRLKIYGIILTGSAIIVTGFYFNKYFLLYKEIAEQKFSTREMLKDLKNQFELNKQYYVSYNIAFVPFLVAAYILIFDKQAGLQKYPEFVFVVALLLIVVAAITVLFFFGKWWFNEYYGKYIKQIENLAETLE</sequence>
<reference evidence="2 4" key="1">
    <citation type="submission" date="2014-07" db="EMBL/GenBank/DDBJ databases">
        <authorList>
            <person name="Pisani N.G."/>
            <person name="Newman J.D."/>
        </authorList>
    </citation>
    <scope>NUCLEOTIDE SEQUENCE [LARGE SCALE GENOMIC DNA]</scope>
    <source>
        <strain evidence="2 4">LMG 24720</strain>
    </source>
</reference>
<dbReference type="EMBL" id="LR134441">
    <property type="protein sequence ID" value="VEH96677.1"/>
    <property type="molecule type" value="Genomic_DNA"/>
</dbReference>